<reference evidence="4" key="1">
    <citation type="journal article" date="2014" name="Sci. Data">
        <title>Genomes of diverse isolates of the marine cyanobacterium Prochlorococcus.</title>
        <authorList>
            <person name="Biller S."/>
            <person name="Berube P."/>
            <person name="Thompson J."/>
            <person name="Kelly L."/>
            <person name="Roggensack S."/>
            <person name="Awad L."/>
            <person name="Roache-Johnson K."/>
            <person name="Ding H."/>
            <person name="Giovannoni S.J."/>
            <person name="Moore L.R."/>
            <person name="Chisholm S.W."/>
        </authorList>
    </citation>
    <scope>NUCLEOTIDE SEQUENCE [LARGE SCALE GENOMIC DNA]</scope>
</reference>
<dbReference type="OrthoDB" id="460587at2"/>
<evidence type="ECO:0000313" key="3">
    <source>
        <dbReference type="EMBL" id="KGF89875.1"/>
    </source>
</evidence>
<accession>A0A0A1ZKD0</accession>
<gene>
    <name evidence="3" type="ORF">EU93_1735</name>
</gene>
<keyword evidence="1" id="KW-0812">Transmembrane</keyword>
<sequence>MRRSLRDSIVGFSLLGGILVFTFFSFWLRGVRLSSKNWHIFAEFNNASGLSKKSPVTYRGILVGSIEDILFTNQSIKAKIILNNPEIILTRPAFARVVTNSFLGGDVQVALETSEKGIPENIAKPTSEKCDSKLIICKGDIITGKKLSSLSNITNRISQLLKESNQENLIENIVKSIDQFDRTQENLDELIFLSKQEILRVEPLIKEIRIAANHLNNILSTIDDKETLNDIQLTINAARSISSKIDDMSDDFEKLKKDKELTKSIRDLAIGLSKFLNEIYP</sequence>
<dbReference type="EMBL" id="JNAJ01000018">
    <property type="protein sequence ID" value="KGF89875.1"/>
    <property type="molecule type" value="Genomic_DNA"/>
</dbReference>
<evidence type="ECO:0000259" key="2">
    <source>
        <dbReference type="Pfam" id="PF02470"/>
    </source>
</evidence>
<proteinExistence type="predicted"/>
<dbReference type="Proteomes" id="UP000030491">
    <property type="component" value="Unassembled WGS sequence"/>
</dbReference>
<dbReference type="InterPro" id="IPR003399">
    <property type="entry name" value="Mce/MlaD"/>
</dbReference>
<keyword evidence="1" id="KW-0472">Membrane</keyword>
<evidence type="ECO:0000256" key="1">
    <source>
        <dbReference type="SAM" id="Phobius"/>
    </source>
</evidence>
<feature type="transmembrane region" description="Helical" evidence="1">
    <location>
        <begin position="9"/>
        <end position="28"/>
    </location>
</feature>
<keyword evidence="1" id="KW-1133">Transmembrane helix</keyword>
<evidence type="ECO:0000313" key="4">
    <source>
        <dbReference type="Proteomes" id="UP000030491"/>
    </source>
</evidence>
<dbReference type="Pfam" id="PF02470">
    <property type="entry name" value="MlaD"/>
    <property type="match status" value="1"/>
</dbReference>
<protein>
    <submittedName>
        <fullName evidence="3">Putative ABC transporter</fullName>
    </submittedName>
</protein>
<dbReference type="RefSeq" id="WP_032514525.1">
    <property type="nucleotide sequence ID" value="NZ_JNAJ01000018.1"/>
</dbReference>
<dbReference type="PANTHER" id="PTHR34675:SF1">
    <property type="entry name" value="PROTEIN TRIGALACTOSYLDIACYLGLYCEROL 2, CHLOROPLASTIC"/>
    <property type="match status" value="1"/>
</dbReference>
<feature type="domain" description="Mce/MlaD" evidence="2">
    <location>
        <begin position="37"/>
        <end position="112"/>
    </location>
</feature>
<dbReference type="PANTHER" id="PTHR34675">
    <property type="entry name" value="PROTEIN TRIGALACTOSYLDIACYLGLYCEROL 2, CHLOROPLASTIC"/>
    <property type="match status" value="1"/>
</dbReference>
<name>A0A0A1ZKD0_PROMR</name>
<dbReference type="InterPro" id="IPR039342">
    <property type="entry name" value="TGD2-like"/>
</dbReference>
<organism evidence="3 4">
    <name type="scientific">Prochlorococcus marinus str. MIT 9116</name>
    <dbReference type="NCBI Taxonomy" id="167544"/>
    <lineage>
        <taxon>Bacteria</taxon>
        <taxon>Bacillati</taxon>
        <taxon>Cyanobacteriota</taxon>
        <taxon>Cyanophyceae</taxon>
        <taxon>Synechococcales</taxon>
        <taxon>Prochlorococcaceae</taxon>
        <taxon>Prochlorococcus</taxon>
    </lineage>
</organism>
<dbReference type="AlphaFoldDB" id="A0A0A1ZKD0"/>
<comment type="caution">
    <text evidence="3">The sequence shown here is derived from an EMBL/GenBank/DDBJ whole genome shotgun (WGS) entry which is preliminary data.</text>
</comment>